<gene>
    <name evidence="3" type="ORF">Sru01_35590</name>
</gene>
<organism evidence="3 4">
    <name type="scientific">Sphaerisporangium rufum</name>
    <dbReference type="NCBI Taxonomy" id="1381558"/>
    <lineage>
        <taxon>Bacteria</taxon>
        <taxon>Bacillati</taxon>
        <taxon>Actinomycetota</taxon>
        <taxon>Actinomycetes</taxon>
        <taxon>Streptosporangiales</taxon>
        <taxon>Streptosporangiaceae</taxon>
        <taxon>Sphaerisporangium</taxon>
    </lineage>
</organism>
<dbReference type="InterPro" id="IPR050471">
    <property type="entry name" value="AB_hydrolase"/>
</dbReference>
<dbReference type="Pfam" id="PF00561">
    <property type="entry name" value="Abhydrolase_1"/>
    <property type="match status" value="1"/>
</dbReference>
<feature type="domain" description="AB hydrolase-1" evidence="2">
    <location>
        <begin position="64"/>
        <end position="158"/>
    </location>
</feature>
<name>A0A919R7F8_9ACTN</name>
<dbReference type="Proteomes" id="UP000655287">
    <property type="component" value="Unassembled WGS sequence"/>
</dbReference>
<evidence type="ECO:0000313" key="3">
    <source>
        <dbReference type="EMBL" id="GII78577.1"/>
    </source>
</evidence>
<dbReference type="GO" id="GO:0003824">
    <property type="term" value="F:catalytic activity"/>
    <property type="evidence" value="ECO:0007669"/>
    <property type="project" value="UniProtKB-ARBA"/>
</dbReference>
<dbReference type="PANTHER" id="PTHR43433:SF5">
    <property type="entry name" value="AB HYDROLASE-1 DOMAIN-CONTAINING PROTEIN"/>
    <property type="match status" value="1"/>
</dbReference>
<protein>
    <recommendedName>
        <fullName evidence="2">AB hydrolase-1 domain-containing protein</fullName>
    </recommendedName>
</protein>
<keyword evidence="4" id="KW-1185">Reference proteome</keyword>
<dbReference type="EMBL" id="BOOU01000050">
    <property type="protein sequence ID" value="GII78577.1"/>
    <property type="molecule type" value="Genomic_DNA"/>
</dbReference>
<dbReference type="InterPro" id="IPR029058">
    <property type="entry name" value="AB_hydrolase_fold"/>
</dbReference>
<comment type="caution">
    <text evidence="3">The sequence shown here is derived from an EMBL/GenBank/DDBJ whole genome shotgun (WGS) entry which is preliminary data.</text>
</comment>
<proteinExistence type="predicted"/>
<evidence type="ECO:0000256" key="1">
    <source>
        <dbReference type="SAM" id="MobiDB-lite"/>
    </source>
</evidence>
<sequence length="345" mass="35328">MFIATSGDMPLHLAGPIRNTGRMETRNTAAAGHGVIPPARRGTYVLGDGRRLGWAEWGPVDGVPVLLCPGAGTGREFGFGAGVLHPLGVRLISVDRPGLGASDPWPSRTLTDWARDIEEFAAGRGLDGPAAVGFSAGGPFALACAAAGVVTGVAVVSGTDELAAPGIAPLLAAEIGLLVDAVATDPAGAEASFHPLGADPDVLRHLVLAVSSAADRAVYTEPFFQDAYRRALADGLAQGPSGYARDTALTMSPWPFDPEAIKVPVDLWYGMLDVSPVHSPDLGASLELRIPTARRHVVPDAGAALLWTHAGDVLRGLLARIGRPAAPAGRPRGRDAAAPGVTSAG</sequence>
<feature type="region of interest" description="Disordered" evidence="1">
    <location>
        <begin position="325"/>
        <end position="345"/>
    </location>
</feature>
<dbReference type="AlphaFoldDB" id="A0A919R7F8"/>
<reference evidence="3" key="1">
    <citation type="submission" date="2021-01" db="EMBL/GenBank/DDBJ databases">
        <title>Whole genome shotgun sequence of Sphaerisporangium rufum NBRC 109079.</title>
        <authorList>
            <person name="Komaki H."/>
            <person name="Tamura T."/>
        </authorList>
    </citation>
    <scope>NUCLEOTIDE SEQUENCE</scope>
    <source>
        <strain evidence="3">NBRC 109079</strain>
    </source>
</reference>
<accession>A0A919R7F8</accession>
<evidence type="ECO:0000259" key="2">
    <source>
        <dbReference type="Pfam" id="PF00561"/>
    </source>
</evidence>
<dbReference type="Gene3D" id="3.40.50.1820">
    <property type="entry name" value="alpha/beta hydrolase"/>
    <property type="match status" value="1"/>
</dbReference>
<dbReference type="InterPro" id="IPR000073">
    <property type="entry name" value="AB_hydrolase_1"/>
</dbReference>
<dbReference type="SUPFAM" id="SSF53474">
    <property type="entry name" value="alpha/beta-Hydrolases"/>
    <property type="match status" value="1"/>
</dbReference>
<dbReference type="PANTHER" id="PTHR43433">
    <property type="entry name" value="HYDROLASE, ALPHA/BETA FOLD FAMILY PROTEIN"/>
    <property type="match status" value="1"/>
</dbReference>
<evidence type="ECO:0000313" key="4">
    <source>
        <dbReference type="Proteomes" id="UP000655287"/>
    </source>
</evidence>